<keyword evidence="3" id="KW-1185">Reference proteome</keyword>
<sequence>MSLAPEASRPWFKWLIVIIVISLISAFAAIKWYQKQQPDIQVMTSDGVLQHIQHLNNLETVAFHIDTVVTSTREGSWNRLWQDQQKGLFLASGRVVAGLNLSKLTPENVTVSKDGKAIHIKLPPVEILSSSLDKTEVYDIRTGLFGLMDIDPQLLSLAQTAARNKIIQTACQSGILEIANGNAQKQIESLFTLTQAQITVESAPVPKCA</sequence>
<proteinExistence type="predicted"/>
<name>A0A240EDR5_9GAMM</name>
<keyword evidence="1" id="KW-0812">Transmembrane</keyword>
<gene>
    <name evidence="2" type="ORF">SAMN05421731_107128</name>
</gene>
<dbReference type="RefSeq" id="WP_097079789.1">
    <property type="nucleotide sequence ID" value="NZ_BAABHT010000016.1"/>
</dbReference>
<evidence type="ECO:0000313" key="3">
    <source>
        <dbReference type="Proteomes" id="UP000219042"/>
    </source>
</evidence>
<evidence type="ECO:0000313" key="2">
    <source>
        <dbReference type="EMBL" id="SNX46040.1"/>
    </source>
</evidence>
<keyword evidence="1" id="KW-0472">Membrane</keyword>
<feature type="transmembrane region" description="Helical" evidence="1">
    <location>
        <begin position="12"/>
        <end position="33"/>
    </location>
</feature>
<evidence type="ECO:0008006" key="4">
    <source>
        <dbReference type="Google" id="ProtNLM"/>
    </source>
</evidence>
<dbReference type="Proteomes" id="UP000219042">
    <property type="component" value="Unassembled WGS sequence"/>
</dbReference>
<accession>A0A240EDR5</accession>
<organism evidence="2 3">
    <name type="scientific">Acinetobacter puyangensis</name>
    <dbReference type="NCBI Taxonomy" id="1096779"/>
    <lineage>
        <taxon>Bacteria</taxon>
        <taxon>Pseudomonadati</taxon>
        <taxon>Pseudomonadota</taxon>
        <taxon>Gammaproteobacteria</taxon>
        <taxon>Moraxellales</taxon>
        <taxon>Moraxellaceae</taxon>
        <taxon>Acinetobacter</taxon>
    </lineage>
</organism>
<evidence type="ECO:0000256" key="1">
    <source>
        <dbReference type="SAM" id="Phobius"/>
    </source>
</evidence>
<protein>
    <recommendedName>
        <fullName evidence="4">DUF4230 domain-containing protein</fullName>
    </recommendedName>
</protein>
<dbReference type="InterPro" id="IPR025324">
    <property type="entry name" value="DUF4230"/>
</dbReference>
<dbReference type="EMBL" id="OANT01000007">
    <property type="protein sequence ID" value="SNX46040.1"/>
    <property type="molecule type" value="Genomic_DNA"/>
</dbReference>
<keyword evidence="1" id="KW-1133">Transmembrane helix</keyword>
<dbReference type="AlphaFoldDB" id="A0A240EDR5"/>
<dbReference type="OrthoDB" id="154626at2"/>
<reference evidence="3" key="1">
    <citation type="submission" date="2016-09" db="EMBL/GenBank/DDBJ databases">
        <authorList>
            <person name="Varghese N."/>
            <person name="Submissions S."/>
        </authorList>
    </citation>
    <scope>NUCLEOTIDE SEQUENCE [LARGE SCALE GENOMIC DNA]</scope>
    <source>
        <strain evidence="3">ANC 4466</strain>
    </source>
</reference>
<dbReference type="Pfam" id="PF14014">
    <property type="entry name" value="DUF4230"/>
    <property type="match status" value="1"/>
</dbReference>